<name>A0A3P6B3F1_BRACM</name>
<keyword evidence="1" id="KW-1133">Transmembrane helix</keyword>
<dbReference type="AlphaFoldDB" id="A0A3P6B3F1"/>
<protein>
    <submittedName>
        <fullName evidence="2">Uncharacterized protein</fullName>
    </submittedName>
</protein>
<proteinExistence type="predicted"/>
<accession>A0A3P6B3F1</accession>
<organism evidence="2">
    <name type="scientific">Brassica campestris</name>
    <name type="common">Field mustard</name>
    <dbReference type="NCBI Taxonomy" id="3711"/>
    <lineage>
        <taxon>Eukaryota</taxon>
        <taxon>Viridiplantae</taxon>
        <taxon>Streptophyta</taxon>
        <taxon>Embryophyta</taxon>
        <taxon>Tracheophyta</taxon>
        <taxon>Spermatophyta</taxon>
        <taxon>Magnoliopsida</taxon>
        <taxon>eudicotyledons</taxon>
        <taxon>Gunneridae</taxon>
        <taxon>Pentapetalae</taxon>
        <taxon>rosids</taxon>
        <taxon>malvids</taxon>
        <taxon>Brassicales</taxon>
        <taxon>Brassicaceae</taxon>
        <taxon>Brassiceae</taxon>
        <taxon>Brassica</taxon>
    </lineage>
</organism>
<sequence>MAISVLLAKPIAPTGSAETALCLFGGMDLHYAHANVPCAVVLLLCLFLLRIHREVEMTLQFQRFFAMFKLTTESLVDNQLVCLRGFKTFLSYSEGY</sequence>
<feature type="transmembrane region" description="Helical" evidence="1">
    <location>
        <begin position="31"/>
        <end position="49"/>
    </location>
</feature>
<keyword evidence="1" id="KW-0812">Transmembrane</keyword>
<keyword evidence="1" id="KW-0472">Membrane</keyword>
<dbReference type="EMBL" id="LR031574">
    <property type="protein sequence ID" value="VDC97767.1"/>
    <property type="molecule type" value="Genomic_DNA"/>
</dbReference>
<reference evidence="2" key="1">
    <citation type="submission" date="2018-11" db="EMBL/GenBank/DDBJ databases">
        <authorList>
            <consortium name="Genoscope - CEA"/>
            <person name="William W."/>
        </authorList>
    </citation>
    <scope>NUCLEOTIDE SEQUENCE</scope>
</reference>
<evidence type="ECO:0000313" key="2">
    <source>
        <dbReference type="EMBL" id="VDC97767.1"/>
    </source>
</evidence>
<gene>
    <name evidence="2" type="ORF">BRAA07T29190Z</name>
</gene>
<evidence type="ECO:0000256" key="1">
    <source>
        <dbReference type="SAM" id="Phobius"/>
    </source>
</evidence>